<dbReference type="SUPFAM" id="SSF53383">
    <property type="entry name" value="PLP-dependent transferases"/>
    <property type="match status" value="1"/>
</dbReference>
<comment type="similarity">
    <text evidence="3 13">Belongs to the class-V pyridoxal-phosphate-dependent aminotransferase family. SerC subfamily.</text>
</comment>
<dbReference type="NCBIfam" id="TIGR01366">
    <property type="entry name" value="serC_3"/>
    <property type="match status" value="1"/>
</dbReference>
<dbReference type="Pfam" id="PF00266">
    <property type="entry name" value="Aminotran_5"/>
    <property type="match status" value="1"/>
</dbReference>
<dbReference type="InterPro" id="IPR015422">
    <property type="entry name" value="PyrdxlP-dep_Trfase_small"/>
</dbReference>
<feature type="binding site" evidence="13">
    <location>
        <begin position="249"/>
        <end position="250"/>
    </location>
    <ligand>
        <name>pyridoxal 5'-phosphate</name>
        <dbReference type="ChEBI" id="CHEBI:597326"/>
    </ligand>
</feature>
<dbReference type="InterPro" id="IPR022278">
    <property type="entry name" value="Pser_aminoTfrase"/>
</dbReference>
<dbReference type="GO" id="GO:0008453">
    <property type="term" value="F:alanine-glyoxylate transaminase activity"/>
    <property type="evidence" value="ECO:0007669"/>
    <property type="project" value="TreeGrafter"/>
</dbReference>
<dbReference type="InterPro" id="IPR000192">
    <property type="entry name" value="Aminotrans_V_dom"/>
</dbReference>
<protein>
    <recommendedName>
        <fullName evidence="13">Phosphoserine aminotransferase</fullName>
        <ecNumber evidence="13">2.6.1.52</ecNumber>
    </recommendedName>
    <alternativeName>
        <fullName evidence="13">Phosphohydroxythreonine aminotransferase</fullName>
        <shortName evidence="13">PSAT</shortName>
    </alternativeName>
</protein>
<dbReference type="GO" id="GO:0008615">
    <property type="term" value="P:pyridoxine biosynthetic process"/>
    <property type="evidence" value="ECO:0007669"/>
    <property type="project" value="UniProtKB-UniRule"/>
</dbReference>
<comment type="function">
    <text evidence="1 13">Catalyzes the reversible conversion of 3-phosphohydroxypyruvate to phosphoserine and of 3-hydroxy-2-oxo-4-phosphonooxybutanoate to phosphohydroxythreonine.</text>
</comment>
<dbReference type="EMBL" id="MWIH01000005">
    <property type="protein sequence ID" value="OQO92684.1"/>
    <property type="molecule type" value="Genomic_DNA"/>
</dbReference>
<evidence type="ECO:0000256" key="4">
    <source>
        <dbReference type="ARBA" id="ARBA00022490"/>
    </source>
</evidence>
<evidence type="ECO:0000256" key="10">
    <source>
        <dbReference type="ARBA" id="ARBA00023299"/>
    </source>
</evidence>
<evidence type="ECO:0000256" key="12">
    <source>
        <dbReference type="ARBA" id="ARBA00049007"/>
    </source>
</evidence>
<accession>A0A1V9A6X7</accession>
<keyword evidence="16" id="KW-1185">Reference proteome</keyword>
<dbReference type="Gene3D" id="3.90.1150.10">
    <property type="entry name" value="Aspartate Aminotransferase, domain 1"/>
    <property type="match status" value="1"/>
</dbReference>
<feature type="binding site" evidence="13">
    <location>
        <position position="174"/>
    </location>
    <ligand>
        <name>pyridoxal 5'-phosphate</name>
        <dbReference type="ChEBI" id="CHEBI:597326"/>
    </ligand>
</feature>
<dbReference type="OrthoDB" id="975012at2"/>
<feature type="binding site" evidence="13">
    <location>
        <position position="197"/>
    </location>
    <ligand>
        <name>pyridoxal 5'-phosphate</name>
        <dbReference type="ChEBI" id="CHEBI:597326"/>
    </ligand>
</feature>
<evidence type="ECO:0000256" key="9">
    <source>
        <dbReference type="ARBA" id="ARBA00023096"/>
    </source>
</evidence>
<keyword evidence="4 13" id="KW-0963">Cytoplasm</keyword>
<sequence length="376" mass="40470">MTEAVELTLPAELKPSDGRFGCGPSKVRPEQLANLAREGANVLGTSHRQKPVKSLVGRVRSGLAELFGLPDGYEVVLGNGGTTAFWDAAAFGLVRERAQHFTYGEFSSKFAKVTDKAPFLGDSIVVKGEPGSAPEITYDASADLVAWAHNETSTGVAVPVRRPAGSEGALVAVDATSGAGGLPVAAADFDVYYFAPQKSFASDGGLWVALMSPAAVERVNELGESGRWVPDFLSLPTALDNSRKDQTYNTPAVATLFLLADQIEWMLAHGGLEWTTARTRESSDRLYEWAEKTSYTTPFVSDPALRSQVVGTVDFDDSLDAAQIARTLRANGIVDVEPYRKLGRNQLRVGMFPAIEPDDITALTRCVEYVVEHLTQ</sequence>
<keyword evidence="6 13" id="KW-0028">Amino-acid biosynthesis</keyword>
<reference evidence="15 16" key="1">
    <citation type="submission" date="2017-02" db="EMBL/GenBank/DDBJ databases">
        <title>Draft genome of Saccharomonospora sp. 154.</title>
        <authorList>
            <person name="Alonso-Carmona G.S."/>
            <person name="De La Haba R."/>
            <person name="Vera-Gargallo B."/>
            <person name="Sandoval-Trujillo A.H."/>
            <person name="Ramirez-Duran N."/>
            <person name="Ventosa A."/>
        </authorList>
    </citation>
    <scope>NUCLEOTIDE SEQUENCE [LARGE SCALE GENOMIC DNA]</scope>
    <source>
        <strain evidence="15 16">LRS4.154</strain>
    </source>
</reference>
<dbReference type="GO" id="GO:0019265">
    <property type="term" value="P:glycine biosynthetic process, by transamination of glyoxylate"/>
    <property type="evidence" value="ECO:0007669"/>
    <property type="project" value="TreeGrafter"/>
</dbReference>
<evidence type="ECO:0000256" key="13">
    <source>
        <dbReference type="HAMAP-Rule" id="MF_00160"/>
    </source>
</evidence>
<dbReference type="GO" id="GO:0006564">
    <property type="term" value="P:L-serine biosynthetic process"/>
    <property type="evidence" value="ECO:0007669"/>
    <property type="project" value="UniProtKB-UniRule"/>
</dbReference>
<dbReference type="PANTHER" id="PTHR21152:SF40">
    <property type="entry name" value="ALANINE--GLYOXYLATE AMINOTRANSFERASE"/>
    <property type="match status" value="1"/>
</dbReference>
<dbReference type="UniPathway" id="UPA00244">
    <property type="reaction ID" value="UER00311"/>
</dbReference>
<evidence type="ECO:0000256" key="7">
    <source>
        <dbReference type="ARBA" id="ARBA00022679"/>
    </source>
</evidence>
<name>A0A1V9A6X7_SACPI</name>
<dbReference type="PIRSF" id="PIRSF000525">
    <property type="entry name" value="SerC"/>
    <property type="match status" value="1"/>
</dbReference>
<evidence type="ECO:0000259" key="14">
    <source>
        <dbReference type="Pfam" id="PF00266"/>
    </source>
</evidence>
<comment type="pathway">
    <text evidence="13">Cofactor biosynthesis; pyridoxine 5'-phosphate biosynthesis; pyridoxine 5'-phosphate from D-erythrose 4-phosphate: step 3/5.</text>
</comment>
<comment type="caution">
    <text evidence="15">The sequence shown here is derived from an EMBL/GenBank/DDBJ whole genome shotgun (WGS) entry which is preliminary data.</text>
</comment>
<dbReference type="GO" id="GO:0030170">
    <property type="term" value="F:pyridoxal phosphate binding"/>
    <property type="evidence" value="ECO:0007669"/>
    <property type="project" value="UniProtKB-UniRule"/>
</dbReference>
<dbReference type="Gene3D" id="3.40.640.10">
    <property type="entry name" value="Type I PLP-dependent aspartate aminotransferase-like (Major domain)"/>
    <property type="match status" value="1"/>
</dbReference>
<keyword evidence="8 13" id="KW-0663">Pyridoxal phosphate</keyword>
<evidence type="ECO:0000313" key="16">
    <source>
        <dbReference type="Proteomes" id="UP000192591"/>
    </source>
</evidence>
<evidence type="ECO:0000256" key="2">
    <source>
        <dbReference type="ARBA" id="ARBA00005099"/>
    </source>
</evidence>
<dbReference type="GO" id="GO:0005737">
    <property type="term" value="C:cytoplasm"/>
    <property type="evidence" value="ECO:0007669"/>
    <property type="project" value="UniProtKB-SubCell"/>
</dbReference>
<keyword evidence="7 13" id="KW-0808">Transferase</keyword>
<feature type="binding site" evidence="13">
    <location>
        <position position="152"/>
    </location>
    <ligand>
        <name>pyridoxal 5'-phosphate</name>
        <dbReference type="ChEBI" id="CHEBI:597326"/>
    </ligand>
</feature>
<dbReference type="EC" id="2.6.1.52" evidence="13"/>
<dbReference type="InterPro" id="IPR006272">
    <property type="entry name" value="Pser_aminoTfrase_mycobac"/>
</dbReference>
<keyword evidence="9 13" id="KW-0664">Pyridoxine biosynthesis</keyword>
<dbReference type="STRING" id="1962155.B1813_11020"/>
<comment type="subunit">
    <text evidence="13">Homodimer.</text>
</comment>
<evidence type="ECO:0000313" key="15">
    <source>
        <dbReference type="EMBL" id="OQO92684.1"/>
    </source>
</evidence>
<dbReference type="InterPro" id="IPR015421">
    <property type="entry name" value="PyrdxlP-dep_Trfase_major"/>
</dbReference>
<comment type="cofactor">
    <cofactor evidence="13">
        <name>pyridoxal 5'-phosphate</name>
        <dbReference type="ChEBI" id="CHEBI:597326"/>
    </cofactor>
    <text evidence="13">Binds 1 pyridoxal phosphate per subunit.</text>
</comment>
<dbReference type="RefSeq" id="WP_024875201.1">
    <property type="nucleotide sequence ID" value="NZ_AZUM01000002.1"/>
</dbReference>
<dbReference type="InterPro" id="IPR015424">
    <property type="entry name" value="PyrdxlP-dep_Trfase"/>
</dbReference>
<evidence type="ECO:0000256" key="8">
    <source>
        <dbReference type="ARBA" id="ARBA00022898"/>
    </source>
</evidence>
<organism evidence="15 16">
    <name type="scientific">Saccharomonospora piscinae</name>
    <dbReference type="NCBI Taxonomy" id="687388"/>
    <lineage>
        <taxon>Bacteria</taxon>
        <taxon>Bacillati</taxon>
        <taxon>Actinomycetota</taxon>
        <taxon>Actinomycetes</taxon>
        <taxon>Pseudonocardiales</taxon>
        <taxon>Pseudonocardiaceae</taxon>
        <taxon>Saccharomonospora</taxon>
    </lineage>
</organism>
<dbReference type="Proteomes" id="UP000192591">
    <property type="component" value="Unassembled WGS sequence"/>
</dbReference>
<feature type="modified residue" description="N6-(pyridoxal phosphate)lysine" evidence="13">
    <location>
        <position position="198"/>
    </location>
</feature>
<dbReference type="UniPathway" id="UPA00135">
    <property type="reaction ID" value="UER00197"/>
</dbReference>
<proteinExistence type="inferred from homology"/>
<evidence type="ECO:0000256" key="1">
    <source>
        <dbReference type="ARBA" id="ARBA00003483"/>
    </source>
</evidence>
<keyword evidence="10 13" id="KW-0718">Serine biosynthesis</keyword>
<dbReference type="GO" id="GO:0004648">
    <property type="term" value="F:O-phospho-L-serine:2-oxoglutarate aminotransferase activity"/>
    <property type="evidence" value="ECO:0007669"/>
    <property type="project" value="UniProtKB-UniRule"/>
</dbReference>
<dbReference type="GO" id="GO:0004760">
    <property type="term" value="F:L-serine-pyruvate transaminase activity"/>
    <property type="evidence" value="ECO:0007669"/>
    <property type="project" value="TreeGrafter"/>
</dbReference>
<evidence type="ECO:0000256" key="5">
    <source>
        <dbReference type="ARBA" id="ARBA00022576"/>
    </source>
</evidence>
<feature type="domain" description="Aminotransferase class V" evidence="14">
    <location>
        <begin position="39"/>
        <end position="333"/>
    </location>
</feature>
<feature type="binding site" evidence="13">
    <location>
        <position position="48"/>
    </location>
    <ligand>
        <name>L-glutamate</name>
        <dbReference type="ChEBI" id="CHEBI:29985"/>
    </ligand>
</feature>
<comment type="pathway">
    <text evidence="2 13">Amino-acid biosynthesis; L-serine biosynthesis; L-serine from 3-phospho-D-glycerate: step 2/3.</text>
</comment>
<dbReference type="AlphaFoldDB" id="A0A1V9A6X7"/>
<keyword evidence="5 13" id="KW-0032">Aminotransferase</keyword>
<comment type="caution">
    <text evidence="13">Lacks conserved residue(s) required for the propagation of feature annotation.</text>
</comment>
<comment type="catalytic activity">
    <reaction evidence="12 13">
        <text>O-phospho-L-serine + 2-oxoglutarate = 3-phosphooxypyruvate + L-glutamate</text>
        <dbReference type="Rhea" id="RHEA:14329"/>
        <dbReference type="ChEBI" id="CHEBI:16810"/>
        <dbReference type="ChEBI" id="CHEBI:18110"/>
        <dbReference type="ChEBI" id="CHEBI:29985"/>
        <dbReference type="ChEBI" id="CHEBI:57524"/>
        <dbReference type="EC" id="2.6.1.52"/>
    </reaction>
</comment>
<evidence type="ECO:0000256" key="11">
    <source>
        <dbReference type="ARBA" id="ARBA00047630"/>
    </source>
</evidence>
<comment type="subcellular location">
    <subcellularLocation>
        <location evidence="13">Cytoplasm</location>
    </subcellularLocation>
</comment>
<comment type="catalytic activity">
    <reaction evidence="11 13">
        <text>4-(phosphooxy)-L-threonine + 2-oxoglutarate = (R)-3-hydroxy-2-oxo-4-phosphooxybutanoate + L-glutamate</text>
        <dbReference type="Rhea" id="RHEA:16573"/>
        <dbReference type="ChEBI" id="CHEBI:16810"/>
        <dbReference type="ChEBI" id="CHEBI:29985"/>
        <dbReference type="ChEBI" id="CHEBI:58452"/>
        <dbReference type="ChEBI" id="CHEBI:58538"/>
        <dbReference type="EC" id="2.6.1.52"/>
    </reaction>
</comment>
<dbReference type="HAMAP" id="MF_00160">
    <property type="entry name" value="SerC_aminotrans_5"/>
    <property type="match status" value="1"/>
</dbReference>
<evidence type="ECO:0000256" key="3">
    <source>
        <dbReference type="ARBA" id="ARBA00006904"/>
    </source>
</evidence>
<gene>
    <name evidence="13" type="primary">serC</name>
    <name evidence="15" type="ORF">B1813_11020</name>
</gene>
<evidence type="ECO:0000256" key="6">
    <source>
        <dbReference type="ARBA" id="ARBA00022605"/>
    </source>
</evidence>
<feature type="binding site" evidence="13">
    <location>
        <position position="106"/>
    </location>
    <ligand>
        <name>pyridoxal 5'-phosphate</name>
        <dbReference type="ChEBI" id="CHEBI:597326"/>
    </ligand>
</feature>
<dbReference type="PANTHER" id="PTHR21152">
    <property type="entry name" value="AMINOTRANSFERASE CLASS V"/>
    <property type="match status" value="1"/>
</dbReference>